<protein>
    <submittedName>
        <fullName evidence="1">AGPAT5: 1-acyl-sn-glycerol-3-phosphate acyltransferase epsilon</fullName>
    </submittedName>
</protein>
<accession>A0AAW1CBM9</accession>
<feature type="non-terminal residue" evidence="1">
    <location>
        <position position="1"/>
    </location>
</feature>
<dbReference type="PANTHER" id="PTHR10983">
    <property type="entry name" value="1-ACYLGLYCEROL-3-PHOSPHATE ACYLTRANSFERASE-RELATED"/>
    <property type="match status" value="1"/>
</dbReference>
<name>A0AAW1CBM9_CROAD</name>
<reference evidence="1 2" key="1">
    <citation type="journal article" date="2024" name="Proc. Natl. Acad. Sci. U.S.A.">
        <title>The genetic regulatory architecture and epigenomic basis for age-related changes in rattlesnake venom.</title>
        <authorList>
            <person name="Hogan M.P."/>
            <person name="Holding M.L."/>
            <person name="Nystrom G.S."/>
            <person name="Colston T.J."/>
            <person name="Bartlett D.A."/>
            <person name="Mason A.J."/>
            <person name="Ellsworth S.A."/>
            <person name="Rautsaw R.M."/>
            <person name="Lawrence K.C."/>
            <person name="Strickland J.L."/>
            <person name="He B."/>
            <person name="Fraser P."/>
            <person name="Margres M.J."/>
            <person name="Gilbert D.M."/>
            <person name="Gibbs H.L."/>
            <person name="Parkinson C.L."/>
            <person name="Rokyta D.R."/>
        </authorList>
    </citation>
    <scope>NUCLEOTIDE SEQUENCE [LARGE SCALE GENOMIC DNA]</scope>
    <source>
        <strain evidence="1">DRR0105</strain>
    </source>
</reference>
<evidence type="ECO:0000313" key="1">
    <source>
        <dbReference type="EMBL" id="KAK9411306.1"/>
    </source>
</evidence>
<dbReference type="GO" id="GO:0005783">
    <property type="term" value="C:endoplasmic reticulum"/>
    <property type="evidence" value="ECO:0007669"/>
    <property type="project" value="TreeGrafter"/>
</dbReference>
<dbReference type="AlphaFoldDB" id="A0AAW1CBM9"/>
<keyword evidence="1" id="KW-0808">Transferase</keyword>
<proteinExistence type="predicted"/>
<dbReference type="GO" id="GO:0005739">
    <property type="term" value="C:mitochondrion"/>
    <property type="evidence" value="ECO:0007669"/>
    <property type="project" value="TreeGrafter"/>
</dbReference>
<dbReference type="GO" id="GO:0016746">
    <property type="term" value="F:acyltransferase activity"/>
    <property type="evidence" value="ECO:0007669"/>
    <property type="project" value="UniProtKB-KW"/>
</dbReference>
<keyword evidence="1" id="KW-0012">Acyltransferase</keyword>
<organism evidence="1 2">
    <name type="scientific">Crotalus adamanteus</name>
    <name type="common">Eastern diamondback rattlesnake</name>
    <dbReference type="NCBI Taxonomy" id="8729"/>
    <lineage>
        <taxon>Eukaryota</taxon>
        <taxon>Metazoa</taxon>
        <taxon>Chordata</taxon>
        <taxon>Craniata</taxon>
        <taxon>Vertebrata</taxon>
        <taxon>Euteleostomi</taxon>
        <taxon>Lepidosauria</taxon>
        <taxon>Squamata</taxon>
        <taxon>Bifurcata</taxon>
        <taxon>Unidentata</taxon>
        <taxon>Episquamata</taxon>
        <taxon>Toxicofera</taxon>
        <taxon>Serpentes</taxon>
        <taxon>Colubroidea</taxon>
        <taxon>Viperidae</taxon>
        <taxon>Crotalinae</taxon>
        <taxon>Crotalus</taxon>
    </lineage>
</organism>
<gene>
    <name evidence="1" type="ORF">NXF25_002481</name>
</gene>
<comment type="caution">
    <text evidence="1">The sequence shown here is derived from an EMBL/GenBank/DDBJ whole genome shotgun (WGS) entry which is preliminary data.</text>
</comment>
<sequence>LTILKHVLTPRVKATHIAVDSMKSYFDAVYEVTIAYEGTVDHKGQRKVAPSMAVFIMFFWILDLLYKECPRIYIYIELIELKDIPEEQMFMRRWLHEFFFRNKNQQPLLPALRKLVAVNGKYHSN</sequence>
<dbReference type="PANTHER" id="PTHR10983:SF73">
    <property type="entry name" value="1-ACYL-SN-GLYCEROL-3-PHOSPHATE ACYLTRANSFERASE EPSILON"/>
    <property type="match status" value="1"/>
</dbReference>
<evidence type="ECO:0000313" key="2">
    <source>
        <dbReference type="Proteomes" id="UP001474421"/>
    </source>
</evidence>
<dbReference type="GO" id="GO:0036149">
    <property type="term" value="P:phosphatidylinositol acyl-chain remodeling"/>
    <property type="evidence" value="ECO:0007669"/>
    <property type="project" value="TreeGrafter"/>
</dbReference>
<dbReference type="Proteomes" id="UP001474421">
    <property type="component" value="Unassembled WGS sequence"/>
</dbReference>
<dbReference type="EMBL" id="JAOTOJ010000001">
    <property type="protein sequence ID" value="KAK9411306.1"/>
    <property type="molecule type" value="Genomic_DNA"/>
</dbReference>
<keyword evidence="2" id="KW-1185">Reference proteome</keyword>